<accession>A0A660SJB3</accession>
<dbReference type="Proteomes" id="UP000271125">
    <property type="component" value="Unassembled WGS sequence"/>
</dbReference>
<dbReference type="InterPro" id="IPR051922">
    <property type="entry name" value="Bact_Sporulation_Assoc"/>
</dbReference>
<protein>
    <recommendedName>
        <fullName evidence="1">Sporulation stage II protein D amidase enhancer LytB N-terminal domain-containing protein</fullName>
    </recommendedName>
</protein>
<dbReference type="PANTHER" id="PTHR30032">
    <property type="entry name" value="N-ACETYLMURAMOYL-L-ALANINE AMIDASE-RELATED"/>
    <property type="match status" value="1"/>
</dbReference>
<dbReference type="InterPro" id="IPR013693">
    <property type="entry name" value="SpoIID/LytB_N"/>
</dbReference>
<dbReference type="PANTHER" id="PTHR30032:SF4">
    <property type="entry name" value="AMIDASE ENHANCER"/>
    <property type="match status" value="1"/>
</dbReference>
<organism evidence="2 3">
    <name type="scientific">candidate division TA06 bacterium</name>
    <dbReference type="NCBI Taxonomy" id="2250710"/>
    <lineage>
        <taxon>Bacteria</taxon>
        <taxon>Bacteria division TA06</taxon>
    </lineage>
</organism>
<name>A0A660SJB3_UNCT6</name>
<reference evidence="2 3" key="1">
    <citation type="submission" date="2018-06" db="EMBL/GenBank/DDBJ databases">
        <title>Extensive metabolic versatility and redundancy in microbially diverse, dynamic hydrothermal sediments.</title>
        <authorList>
            <person name="Dombrowski N."/>
            <person name="Teske A."/>
            <person name="Baker B.J."/>
        </authorList>
    </citation>
    <scope>NUCLEOTIDE SEQUENCE [LARGE SCALE GENOMIC DNA]</scope>
    <source>
        <strain evidence="2">B10_G13</strain>
    </source>
</reference>
<dbReference type="GO" id="GO:0030435">
    <property type="term" value="P:sporulation resulting in formation of a cellular spore"/>
    <property type="evidence" value="ECO:0007669"/>
    <property type="project" value="InterPro"/>
</dbReference>
<dbReference type="PROSITE" id="PS51257">
    <property type="entry name" value="PROKAR_LIPOPROTEIN"/>
    <property type="match status" value="1"/>
</dbReference>
<dbReference type="InterPro" id="IPR013486">
    <property type="entry name" value="SpoIID/LytB"/>
</dbReference>
<dbReference type="NCBIfam" id="TIGR02669">
    <property type="entry name" value="SpoIID_LytB"/>
    <property type="match status" value="1"/>
</dbReference>
<dbReference type="AlphaFoldDB" id="A0A660SJB3"/>
<evidence type="ECO:0000259" key="1">
    <source>
        <dbReference type="Pfam" id="PF08486"/>
    </source>
</evidence>
<feature type="domain" description="Sporulation stage II protein D amidase enhancer LytB N-terminal" evidence="1">
    <location>
        <begin position="122"/>
        <end position="214"/>
    </location>
</feature>
<gene>
    <name evidence="2" type="ORF">DRP43_03045</name>
</gene>
<evidence type="ECO:0000313" key="3">
    <source>
        <dbReference type="Proteomes" id="UP000271125"/>
    </source>
</evidence>
<comment type="caution">
    <text evidence="2">The sequence shown here is derived from an EMBL/GenBank/DDBJ whole genome shotgun (WGS) entry which is preliminary data.</text>
</comment>
<evidence type="ECO:0000313" key="2">
    <source>
        <dbReference type="EMBL" id="RKX70783.1"/>
    </source>
</evidence>
<dbReference type="Pfam" id="PF08486">
    <property type="entry name" value="SpoIID"/>
    <property type="match status" value="1"/>
</dbReference>
<sequence length="409" mass="46911">MQSKFIFKLALVLFLISLSGCIHKLQFKQEPVVRIHLTSSTAYSTISSDCNIIIETNKMRGKSKSFSVWNIGIKGNKMYVEHNNKYIKNVGDWVKFYTEKPWGVLYLQGKGYKGALKFLYLNNKISVINEVNIEDYLKGVVPYEIGNLPLEKVEAVKAQAIAARTYAIRKMMYSKNNYFDLHSDIKDQVYKGIKENSDVTDMACEATRGLILTYKHKPIDAKYSSTCGGITADARELWTDKKVPYLTPVVDARSRFIFKGKSFCSRSRYSNWEIQYNRNDFFKLLRGNLIYLTGKQENEIGEIKNIKIVKRGPSRRVIEVIVYSNKGKYSITKNNIRLLMKNSQNPRKSLLSTYFTIKQSKNKISIKGKGFGHGAGMCQYGAIGMASMGYGFREILKHYYHGARLEKVY</sequence>
<dbReference type="EMBL" id="QNBD01000118">
    <property type="protein sequence ID" value="RKX70783.1"/>
    <property type="molecule type" value="Genomic_DNA"/>
</dbReference>
<proteinExistence type="predicted"/>
<dbReference type="GO" id="GO:0030288">
    <property type="term" value="C:outer membrane-bounded periplasmic space"/>
    <property type="evidence" value="ECO:0007669"/>
    <property type="project" value="TreeGrafter"/>
</dbReference>